<dbReference type="PROSITE" id="PS51704">
    <property type="entry name" value="GP_PDE"/>
    <property type="match status" value="1"/>
</dbReference>
<feature type="signal peptide" evidence="1">
    <location>
        <begin position="1"/>
        <end position="24"/>
    </location>
</feature>
<keyword evidence="1" id="KW-0732">Signal</keyword>
<dbReference type="PANTHER" id="PTHR46211">
    <property type="entry name" value="GLYCEROPHOSPHORYL DIESTER PHOSPHODIESTERASE"/>
    <property type="match status" value="1"/>
</dbReference>
<dbReference type="Gene3D" id="3.20.20.190">
    <property type="entry name" value="Phosphatidylinositol (PI) phosphodiesterase"/>
    <property type="match status" value="1"/>
</dbReference>
<dbReference type="RefSeq" id="WP_290249249.1">
    <property type="nucleotide sequence ID" value="NZ_JAUFQT010000002.1"/>
</dbReference>
<organism evidence="3 4">
    <name type="scientific">Echinicola jeungdonensis</name>
    <dbReference type="NCBI Taxonomy" id="709343"/>
    <lineage>
        <taxon>Bacteria</taxon>
        <taxon>Pseudomonadati</taxon>
        <taxon>Bacteroidota</taxon>
        <taxon>Cytophagia</taxon>
        <taxon>Cytophagales</taxon>
        <taxon>Cyclobacteriaceae</taxon>
        <taxon>Echinicola</taxon>
    </lineage>
</organism>
<sequence length="269" mass="30695">MSPLSKVLAAFLLFFMTLSCTPQKETFLQNKVIAHRGAWKSQELPQNSLASLNRAIELGCEGTEFDVWMTKDEVLVVNHDADFYGMPIETTSYASLLTQKLSNGEHLPTLEEYLKEGMDQTKTKLILEIKPSEISQERSVKIAQKSVDLVWSLKAENWVDYITFDYEAGKKVIEMDPNARVSYLNGDKSPAELKEDGFLGLDYHYKVLKENPQWIQEARELGLTINSWTVNNREDMLWLLEEGTDFITTDEPEMLLEIVSGKTSEEVVD</sequence>
<comment type="caution">
    <text evidence="3">The sequence shown here is derived from an EMBL/GenBank/DDBJ whole genome shotgun (WGS) entry which is preliminary data.</text>
</comment>
<gene>
    <name evidence="3" type="ORF">ACFFUR_05365</name>
</gene>
<dbReference type="PROSITE" id="PS50007">
    <property type="entry name" value="PIPLC_X_DOMAIN"/>
    <property type="match status" value="1"/>
</dbReference>
<name>A0ABV5J3E1_9BACT</name>
<evidence type="ECO:0000313" key="3">
    <source>
        <dbReference type="EMBL" id="MFB9211226.1"/>
    </source>
</evidence>
<proteinExistence type="predicted"/>
<dbReference type="SUPFAM" id="SSF51695">
    <property type="entry name" value="PLC-like phosphodiesterases"/>
    <property type="match status" value="1"/>
</dbReference>
<dbReference type="Proteomes" id="UP001589654">
    <property type="component" value="Unassembled WGS sequence"/>
</dbReference>
<accession>A0ABV5J3E1</accession>
<dbReference type="PROSITE" id="PS51257">
    <property type="entry name" value="PROKAR_LIPOPROTEIN"/>
    <property type="match status" value="1"/>
</dbReference>
<dbReference type="InterPro" id="IPR017946">
    <property type="entry name" value="PLC-like_Pdiesterase_TIM-brl"/>
</dbReference>
<evidence type="ECO:0000256" key="1">
    <source>
        <dbReference type="SAM" id="SignalP"/>
    </source>
</evidence>
<dbReference type="Pfam" id="PF03009">
    <property type="entry name" value="GDPD"/>
    <property type="match status" value="1"/>
</dbReference>
<dbReference type="EMBL" id="JBHMEW010000045">
    <property type="protein sequence ID" value="MFB9211226.1"/>
    <property type="molecule type" value="Genomic_DNA"/>
</dbReference>
<keyword evidence="4" id="KW-1185">Reference proteome</keyword>
<evidence type="ECO:0000259" key="2">
    <source>
        <dbReference type="PROSITE" id="PS51704"/>
    </source>
</evidence>
<reference evidence="3 4" key="1">
    <citation type="submission" date="2024-09" db="EMBL/GenBank/DDBJ databases">
        <authorList>
            <person name="Sun Q."/>
            <person name="Mori K."/>
        </authorList>
    </citation>
    <scope>NUCLEOTIDE SEQUENCE [LARGE SCALE GENOMIC DNA]</scope>
    <source>
        <strain evidence="3 4">CECT 7682</strain>
    </source>
</reference>
<dbReference type="PANTHER" id="PTHR46211:SF1">
    <property type="entry name" value="GLYCEROPHOSPHODIESTER PHOSPHODIESTERASE, CYTOPLASMIC"/>
    <property type="match status" value="1"/>
</dbReference>
<feature type="domain" description="GP-PDE" evidence="2">
    <location>
        <begin position="30"/>
        <end position="259"/>
    </location>
</feature>
<dbReference type="InterPro" id="IPR030395">
    <property type="entry name" value="GP_PDE_dom"/>
</dbReference>
<evidence type="ECO:0000313" key="4">
    <source>
        <dbReference type="Proteomes" id="UP001589654"/>
    </source>
</evidence>
<feature type="chain" id="PRO_5046672512" evidence="1">
    <location>
        <begin position="25"/>
        <end position="269"/>
    </location>
</feature>
<protein>
    <submittedName>
        <fullName evidence="3">Glycerophosphodiester phosphodiesterase</fullName>
    </submittedName>
</protein>